<keyword evidence="3" id="KW-1185">Reference proteome</keyword>
<dbReference type="InterPro" id="IPR053176">
    <property type="entry name" value="T6SS_TssE1-like"/>
</dbReference>
<accession>A0AAP4CYW4</accession>
<dbReference type="Proteomes" id="UP001223214">
    <property type="component" value="Unassembled WGS sequence"/>
</dbReference>
<reference evidence="2 3" key="1">
    <citation type="submission" date="2023-06" db="EMBL/GenBank/DDBJ databases">
        <title>Identification and characterization of antibiotic-resistant Gram-negative bacteria.</title>
        <authorList>
            <person name="Cho G.-S."/>
            <person name="Lee J."/>
            <person name="Tai E."/>
            <person name="Jeong S."/>
            <person name="Kim I."/>
            <person name="Kim B.-E."/>
            <person name="Jeong M.-I."/>
            <person name="Oh K.-K."/>
            <person name="Franz C.M.A.P."/>
        </authorList>
    </citation>
    <scope>NUCLEOTIDE SEQUENCE [LARGE SCALE GENOMIC DNA]</scope>
    <source>
        <strain evidence="2 3">V106_12</strain>
    </source>
</reference>
<dbReference type="RefSeq" id="WP_285144527.1">
    <property type="nucleotide sequence ID" value="NZ_JASSOL010000042.1"/>
</dbReference>
<proteinExistence type="predicted"/>
<dbReference type="Pfam" id="PF04965">
    <property type="entry name" value="GPW_gp25"/>
    <property type="match status" value="1"/>
</dbReference>
<sequence>MADKRQFLPTLLDRLLDDEPKKQHEAADKSFHDGRTLRRLVQRDLTSVLNCVNIERELCPVRHQDIAQTVLNYGISPLAGSPENRNNGRELEQILREAILRFEPRIIPQSLIVKGLNSEKDRPFKHGKMLFEIRGLIYWEPYPLDLCLSGEYDNEREGIEFTAV</sequence>
<organism evidence="2 3">
    <name type="scientific">Lelliottia wanjuensis</name>
    <dbReference type="NCBI Taxonomy" id="3050585"/>
    <lineage>
        <taxon>Bacteria</taxon>
        <taxon>Pseudomonadati</taxon>
        <taxon>Pseudomonadota</taxon>
        <taxon>Gammaproteobacteria</taxon>
        <taxon>Enterobacterales</taxon>
        <taxon>Enterobacteriaceae</taxon>
        <taxon>Lelliottia</taxon>
    </lineage>
</organism>
<dbReference type="InterPro" id="IPR007048">
    <property type="entry name" value="IraD/Gp25-like"/>
</dbReference>
<feature type="domain" description="IraD/Gp25-like" evidence="1">
    <location>
        <begin position="36"/>
        <end position="141"/>
    </location>
</feature>
<protein>
    <submittedName>
        <fullName evidence="2">GPW/gp25 family protein</fullName>
    </submittedName>
</protein>
<dbReference type="PANTHER" id="PTHR38595">
    <property type="entry name" value="CYTOPLASMIC PROTEIN-RELATED"/>
    <property type="match status" value="1"/>
</dbReference>
<dbReference type="EMBL" id="JASSOM010000002">
    <property type="protein sequence ID" value="MDK9361812.1"/>
    <property type="molecule type" value="Genomic_DNA"/>
</dbReference>
<comment type="caution">
    <text evidence="2">The sequence shown here is derived from an EMBL/GenBank/DDBJ whole genome shotgun (WGS) entry which is preliminary data.</text>
</comment>
<dbReference type="PANTHER" id="PTHR38595:SF1">
    <property type="entry name" value="TYPE VI SECRETION SYSTEM COMPONENT TSSE1"/>
    <property type="match status" value="1"/>
</dbReference>
<dbReference type="SUPFAM" id="SSF160719">
    <property type="entry name" value="gpW/gp25-like"/>
    <property type="match status" value="1"/>
</dbReference>
<evidence type="ECO:0000313" key="2">
    <source>
        <dbReference type="EMBL" id="MDK9361812.1"/>
    </source>
</evidence>
<dbReference type="AlphaFoldDB" id="A0AAP4CYW4"/>
<evidence type="ECO:0000259" key="1">
    <source>
        <dbReference type="Pfam" id="PF04965"/>
    </source>
</evidence>
<gene>
    <name evidence="2" type="ORF">QQF32_01045</name>
</gene>
<evidence type="ECO:0000313" key="3">
    <source>
        <dbReference type="Proteomes" id="UP001223214"/>
    </source>
</evidence>
<name>A0AAP4CYW4_9ENTR</name>